<proteinExistence type="inferred from homology"/>
<accession>A0A914YVA2</accession>
<evidence type="ECO:0000256" key="4">
    <source>
        <dbReference type="RuleBase" id="RU003690"/>
    </source>
</evidence>
<dbReference type="PANTHER" id="PTHR10353">
    <property type="entry name" value="GLYCOSYL HYDROLASE"/>
    <property type="match status" value="1"/>
</dbReference>
<evidence type="ECO:0000256" key="3">
    <source>
        <dbReference type="ARBA" id="ARBA00023295"/>
    </source>
</evidence>
<dbReference type="GO" id="GO:0005975">
    <property type="term" value="P:carbohydrate metabolic process"/>
    <property type="evidence" value="ECO:0007669"/>
    <property type="project" value="InterPro"/>
</dbReference>
<dbReference type="Proteomes" id="UP000887577">
    <property type="component" value="Unplaced"/>
</dbReference>
<evidence type="ECO:0000256" key="2">
    <source>
        <dbReference type="ARBA" id="ARBA00022801"/>
    </source>
</evidence>
<comment type="similarity">
    <text evidence="1 4">Belongs to the glycosyl hydrolase 1 family.</text>
</comment>
<keyword evidence="2" id="KW-0378">Hydrolase</keyword>
<dbReference type="PRINTS" id="PR00131">
    <property type="entry name" value="GLHYDRLASE1"/>
</dbReference>
<dbReference type="AlphaFoldDB" id="A0A914YVA2"/>
<evidence type="ECO:0000313" key="6">
    <source>
        <dbReference type="WBParaSite" id="PSU_v2.g3593.t1"/>
    </source>
</evidence>
<keyword evidence="3" id="KW-0326">Glycosidase</keyword>
<dbReference type="SUPFAM" id="SSF51445">
    <property type="entry name" value="(Trans)glycosidases"/>
    <property type="match status" value="1"/>
</dbReference>
<dbReference type="InterPro" id="IPR017853">
    <property type="entry name" value="GH"/>
</dbReference>
<dbReference type="Gene3D" id="3.20.20.80">
    <property type="entry name" value="Glycosidases"/>
    <property type="match status" value="1"/>
</dbReference>
<protein>
    <submittedName>
        <fullName evidence="6">Beta-glucosidase</fullName>
    </submittedName>
</protein>
<name>A0A914YVA2_9BILA</name>
<reference evidence="6" key="1">
    <citation type="submission" date="2022-11" db="UniProtKB">
        <authorList>
            <consortium name="WormBaseParasite"/>
        </authorList>
    </citation>
    <scope>IDENTIFICATION</scope>
</reference>
<dbReference type="PANTHER" id="PTHR10353:SF36">
    <property type="entry name" value="LP05116P"/>
    <property type="match status" value="1"/>
</dbReference>
<dbReference type="GO" id="GO:0008422">
    <property type="term" value="F:beta-glucosidase activity"/>
    <property type="evidence" value="ECO:0007669"/>
    <property type="project" value="TreeGrafter"/>
</dbReference>
<keyword evidence="5" id="KW-1185">Reference proteome</keyword>
<evidence type="ECO:0000313" key="5">
    <source>
        <dbReference type="Proteomes" id="UP000887577"/>
    </source>
</evidence>
<organism evidence="5 6">
    <name type="scientific">Panagrolaimus superbus</name>
    <dbReference type="NCBI Taxonomy" id="310955"/>
    <lineage>
        <taxon>Eukaryota</taxon>
        <taxon>Metazoa</taxon>
        <taxon>Ecdysozoa</taxon>
        <taxon>Nematoda</taxon>
        <taxon>Chromadorea</taxon>
        <taxon>Rhabditida</taxon>
        <taxon>Tylenchina</taxon>
        <taxon>Panagrolaimomorpha</taxon>
        <taxon>Panagrolaimoidea</taxon>
        <taxon>Panagrolaimidae</taxon>
        <taxon>Panagrolaimus</taxon>
    </lineage>
</organism>
<dbReference type="WBParaSite" id="PSU_v2.g3593.t1">
    <property type="protein sequence ID" value="PSU_v2.g3593.t1"/>
    <property type="gene ID" value="PSU_v2.g3593"/>
</dbReference>
<dbReference type="InterPro" id="IPR001360">
    <property type="entry name" value="Glyco_hydro_1"/>
</dbReference>
<sequence length="134" mass="15379">MNASNNWIYYTPFGLRNLLNHLDKEYKVPILITENGCMDNFGEDLNDVTRVHYLRGHLMAIAQAVNDGANIMGHTIWSLMDNFEWLDGYTTKFGVHQVDFNDPDRKRTPKLSAGFYAEVATSKILKGFAINQRH</sequence>
<evidence type="ECO:0000256" key="1">
    <source>
        <dbReference type="ARBA" id="ARBA00010838"/>
    </source>
</evidence>
<dbReference type="Pfam" id="PF00232">
    <property type="entry name" value="Glyco_hydro_1"/>
    <property type="match status" value="1"/>
</dbReference>